<gene>
    <name evidence="5" type="ORF">O0554_21615</name>
</gene>
<evidence type="ECO:0000313" key="5">
    <source>
        <dbReference type="EMBL" id="MCZ0809465.1"/>
    </source>
</evidence>
<dbReference type="PANTHER" id="PTHR42951">
    <property type="entry name" value="METALLO-BETA-LACTAMASE DOMAIN-CONTAINING"/>
    <property type="match status" value="1"/>
</dbReference>
<dbReference type="Proteomes" id="UP001077662">
    <property type="component" value="Unassembled WGS sequence"/>
</dbReference>
<reference evidence="5" key="1">
    <citation type="submission" date="2022-09" db="EMBL/GenBank/DDBJ databases">
        <title>Genome analysis and characterization of larvicidal activity of Brevibacillus strains.</title>
        <authorList>
            <person name="Patrusheva E.V."/>
            <person name="Izotova A.O."/>
            <person name="Toshchakov S.V."/>
            <person name="Sineoky S.P."/>
        </authorList>
    </citation>
    <scope>NUCLEOTIDE SEQUENCE</scope>
    <source>
        <strain evidence="5">VKPM_B-13247</strain>
    </source>
</reference>
<comment type="catalytic activity">
    <reaction evidence="3">
        <text>3',5'-cyclic UMP + H2O = UMP + H(+)</text>
        <dbReference type="Rhea" id="RHEA:70575"/>
        <dbReference type="ChEBI" id="CHEBI:15377"/>
        <dbReference type="ChEBI" id="CHEBI:15378"/>
        <dbReference type="ChEBI" id="CHEBI:57865"/>
        <dbReference type="ChEBI" id="CHEBI:184387"/>
    </reaction>
    <physiologicalReaction direction="left-to-right" evidence="3">
        <dbReference type="Rhea" id="RHEA:70576"/>
    </physiologicalReaction>
</comment>
<comment type="caution">
    <text evidence="5">The sequence shown here is derived from an EMBL/GenBank/DDBJ whole genome shotgun (WGS) entry which is preliminary data.</text>
</comment>
<dbReference type="CDD" id="cd07743">
    <property type="entry name" value="metallo-hydrolase-like_MBL-fold"/>
    <property type="match status" value="1"/>
</dbReference>
<dbReference type="PANTHER" id="PTHR42951:SF14">
    <property type="entry name" value="METALLO-BETA-LACTAMASE SUPERFAMILY PROTEIN"/>
    <property type="match status" value="1"/>
</dbReference>
<organism evidence="5 6">
    <name type="scientific">Brevibacillus laterosporus</name>
    <name type="common">Bacillus laterosporus</name>
    <dbReference type="NCBI Taxonomy" id="1465"/>
    <lineage>
        <taxon>Bacteria</taxon>
        <taxon>Bacillati</taxon>
        <taxon>Bacillota</taxon>
        <taxon>Bacilli</taxon>
        <taxon>Bacillales</taxon>
        <taxon>Paenibacillaceae</taxon>
        <taxon>Brevibacillus</taxon>
    </lineage>
</organism>
<feature type="domain" description="Metallo-beta-lactamase" evidence="4">
    <location>
        <begin position="20"/>
        <end position="211"/>
    </location>
</feature>
<dbReference type="SMART" id="SM00849">
    <property type="entry name" value="Lactamase_B"/>
    <property type="match status" value="1"/>
</dbReference>
<name>A0AAP3DLU3_BRELA</name>
<dbReference type="InterPro" id="IPR036866">
    <property type="entry name" value="RibonucZ/Hydroxyglut_hydro"/>
</dbReference>
<dbReference type="AlphaFoldDB" id="A0AAP3DLU3"/>
<evidence type="ECO:0000256" key="1">
    <source>
        <dbReference type="ARBA" id="ARBA00034221"/>
    </source>
</evidence>
<dbReference type="Gene3D" id="3.60.15.10">
    <property type="entry name" value="Ribonuclease Z/Hydroxyacylglutathione hydrolase-like"/>
    <property type="match status" value="1"/>
</dbReference>
<accession>A0AAP3DLU3</accession>
<dbReference type="RefSeq" id="WP_258434525.1">
    <property type="nucleotide sequence ID" value="NZ_JANSGW010000036.1"/>
</dbReference>
<dbReference type="SUPFAM" id="SSF56281">
    <property type="entry name" value="Metallo-hydrolase/oxidoreductase"/>
    <property type="match status" value="1"/>
</dbReference>
<evidence type="ECO:0000259" key="4">
    <source>
        <dbReference type="SMART" id="SM00849"/>
    </source>
</evidence>
<dbReference type="InterPro" id="IPR001279">
    <property type="entry name" value="Metallo-B-lactamas"/>
</dbReference>
<comment type="catalytic activity">
    <reaction evidence="1">
        <text>3',5'-cyclic CMP + H2O = CMP + H(+)</text>
        <dbReference type="Rhea" id="RHEA:72675"/>
        <dbReference type="ChEBI" id="CHEBI:15377"/>
        <dbReference type="ChEBI" id="CHEBI:15378"/>
        <dbReference type="ChEBI" id="CHEBI:58003"/>
        <dbReference type="ChEBI" id="CHEBI:60377"/>
    </reaction>
    <physiologicalReaction direction="left-to-right" evidence="1">
        <dbReference type="Rhea" id="RHEA:72676"/>
    </physiologicalReaction>
</comment>
<evidence type="ECO:0000256" key="3">
    <source>
        <dbReference type="ARBA" id="ARBA00048505"/>
    </source>
</evidence>
<dbReference type="EMBL" id="JAPTNE010000036">
    <property type="protein sequence ID" value="MCZ0809465.1"/>
    <property type="molecule type" value="Genomic_DNA"/>
</dbReference>
<dbReference type="InterPro" id="IPR050855">
    <property type="entry name" value="NDM-1-like"/>
</dbReference>
<comment type="function">
    <text evidence="2">Counteracts the endogenous Pycsar antiviral defense system. Phosphodiesterase that enables metal-dependent hydrolysis of host cyclic nucleotide Pycsar defense signals such as cCMP and cUMP.</text>
</comment>
<proteinExistence type="predicted"/>
<protein>
    <submittedName>
        <fullName evidence="5">MBL fold metallo-hydrolase</fullName>
    </submittedName>
</protein>
<evidence type="ECO:0000256" key="2">
    <source>
        <dbReference type="ARBA" id="ARBA00034301"/>
    </source>
</evidence>
<evidence type="ECO:0000313" key="6">
    <source>
        <dbReference type="Proteomes" id="UP001077662"/>
    </source>
</evidence>
<dbReference type="Pfam" id="PF00753">
    <property type="entry name" value="Lactamase_B"/>
    <property type="match status" value="1"/>
</dbReference>
<sequence length="304" mass="34213">MTKVYVPTMVTKRVGYFPGSVNIGIVITENGAVLIDSGLDTQTAKKAKKGLDELSQPLYAIIQTHSHADHFGGNHYLLQQYPQALVFAPALEEAIIRNPRLEPIYLSMGASPLPELCNKFLLADPSRVDEILPENGELILSDCTFQTISLPGHSWNQLGIVVDGICFAADAYYSPEVLEKHRLPFLIDADEAVQSIQRLQQTNYQGYLPGHGMFETDVLSTLAYNEGYHQQILGEIEQWFSVQPATLEEGLTWICEKRNISIQNMTSYVLFRTAFMGYVTGLHRQGRITYYFEGNRLLFCIKNE</sequence>